<sequence>MKKINFLAVLLGGFLSAQTTFTIVKDIYPGAVGSNPVNFTVYNGKLYFAASSTVNGTSIGNELWESDGTEAGTKLVSDIIPGQSSSSPSNLTVFNDKIYFTASNMVNGSSTAGLLLSYDATNGVKTISTTVKFGANLTTVGNKLYLKASNTAVTPNTNRLFSVDSNDQVTLTDDNLNVNVIGSIGSKVLANAQLATAPNPFLTQLFGFDGTSTDLIKNINPSTSSYPTNFYYSPALGKTFFNANGGNGAEPWMTDGTEAGTSIVKDINVSGPSAGSGPQNFMEYKGKVYFSASSGLEYGTELWVTDGTESGTMIVKDIVPDTPGSFPEKMVVYKDKLYFIITNGSIKQLWESDGTDAGTKILYTVSSVNALVVYNDNLYFAGRVSNSDVIGSELYKVNLDDANLAVSDVSNSGVKIYPNPSKGTFLINNVKKGTFEMYDFSGRKVEDGKITDGKVSTNVNSGNYILRIKSDDNKINETAKVIVQ</sequence>
<evidence type="ECO:0000256" key="1">
    <source>
        <dbReference type="ARBA" id="ARBA00022729"/>
    </source>
</evidence>
<organism evidence="4 5">
    <name type="scientific">Epilithonimonas mollis</name>
    <dbReference type="NCBI Taxonomy" id="216903"/>
    <lineage>
        <taxon>Bacteria</taxon>
        <taxon>Pseudomonadati</taxon>
        <taxon>Bacteroidota</taxon>
        <taxon>Flavobacteriia</taxon>
        <taxon>Flavobacteriales</taxon>
        <taxon>Weeksellaceae</taxon>
        <taxon>Chryseobacterium group</taxon>
        <taxon>Epilithonimonas</taxon>
    </lineage>
</organism>
<protein>
    <submittedName>
        <fullName evidence="4">Por secretion system C-terminal sorting domain-containing protein</fullName>
    </submittedName>
</protein>
<feature type="domain" description="Secretion system C-terminal sorting" evidence="3">
    <location>
        <begin position="416"/>
        <end position="482"/>
    </location>
</feature>
<dbReference type="InterPro" id="IPR026444">
    <property type="entry name" value="Secre_tail"/>
</dbReference>
<dbReference type="NCBIfam" id="TIGR04183">
    <property type="entry name" value="Por_Secre_tail"/>
    <property type="match status" value="1"/>
</dbReference>
<dbReference type="InterPro" id="IPR030916">
    <property type="entry name" value="ELWxxDGT_rpt"/>
</dbReference>
<evidence type="ECO:0000256" key="2">
    <source>
        <dbReference type="SAM" id="SignalP"/>
    </source>
</evidence>
<dbReference type="Proteomes" id="UP000184498">
    <property type="component" value="Unassembled WGS sequence"/>
</dbReference>
<keyword evidence="5" id="KW-1185">Reference proteome</keyword>
<dbReference type="AlphaFoldDB" id="A0A1M6N0I9"/>
<reference evidence="5" key="1">
    <citation type="submission" date="2016-11" db="EMBL/GenBank/DDBJ databases">
        <authorList>
            <person name="Varghese N."/>
            <person name="Submissions S."/>
        </authorList>
    </citation>
    <scope>NUCLEOTIDE SEQUENCE [LARGE SCALE GENOMIC DNA]</scope>
    <source>
        <strain evidence="5">DSM 18016</strain>
    </source>
</reference>
<proteinExistence type="predicted"/>
<evidence type="ECO:0000259" key="3">
    <source>
        <dbReference type="Pfam" id="PF18962"/>
    </source>
</evidence>
<gene>
    <name evidence="4" type="ORF">SAMN05444371_0102</name>
</gene>
<evidence type="ECO:0000313" key="5">
    <source>
        <dbReference type="Proteomes" id="UP000184498"/>
    </source>
</evidence>
<accession>A0A1M6N0I9</accession>
<dbReference type="Pfam" id="PF18962">
    <property type="entry name" value="Por_Secre_tail"/>
    <property type="match status" value="1"/>
</dbReference>
<feature type="signal peptide" evidence="2">
    <location>
        <begin position="1"/>
        <end position="17"/>
    </location>
</feature>
<dbReference type="EMBL" id="FRAM01000001">
    <property type="protein sequence ID" value="SHJ89257.1"/>
    <property type="molecule type" value="Genomic_DNA"/>
</dbReference>
<dbReference type="RefSeq" id="WP_072995764.1">
    <property type="nucleotide sequence ID" value="NZ_FRAM01000001.1"/>
</dbReference>
<dbReference type="STRING" id="216903.SAMN05444371_0102"/>
<name>A0A1M6N0I9_9FLAO</name>
<dbReference type="NCBIfam" id="TIGR04534">
    <property type="entry name" value="ELWxxDGT_rpt"/>
    <property type="match status" value="1"/>
</dbReference>
<dbReference type="OrthoDB" id="1489153at2"/>
<evidence type="ECO:0000313" key="4">
    <source>
        <dbReference type="EMBL" id="SHJ89257.1"/>
    </source>
</evidence>
<keyword evidence="1 2" id="KW-0732">Signal</keyword>
<feature type="chain" id="PRO_5009919651" evidence="2">
    <location>
        <begin position="18"/>
        <end position="484"/>
    </location>
</feature>